<dbReference type="Proteomes" id="UP001596058">
    <property type="component" value="Unassembled WGS sequence"/>
</dbReference>
<evidence type="ECO:0000259" key="4">
    <source>
        <dbReference type="Pfam" id="PF17853"/>
    </source>
</evidence>
<feature type="domain" description="CdaR GGDEF-like" evidence="4">
    <location>
        <begin position="166"/>
        <end position="283"/>
    </location>
</feature>
<sequence length="402" mass="42633">MDFTQRARILLTQLDDIAASRVAAVWEQLPGYDDARMDVADLADVVARNVRTLITVVAERRTPQGEELAPATALGERRAIQGVPVEGVVASWHAAERDLLERFAAAGPPLDTIGLMDLSRRLAAVTDAMIEATLDAYRATRTESAGHLDQIATDLVSRLAGGEPLDPADVEERARLVGVQAQQPHRGVAIDLPGGASPLALAGAQRIIVDAIRPRLRSRLLVGGMGSALLLVLADIDGIVDLLGRAAARPGLPAGLVIGLGQPRPRLGEVGASCREALSALEAGLRMGADRAVVPFERVIPEVLLIGNPLDATRLTETILGPLRSNPALVTTLRVHLANGLSTRATAHELSVHENTVGYRLRRILQLLGAEQPADLVRPDVLLALRADELMITEPADAPPPG</sequence>
<feature type="domain" description="RsbT co-antagonist protein RsbRD N-terminal" evidence="3">
    <location>
        <begin position="15"/>
        <end position="149"/>
    </location>
</feature>
<dbReference type="InterPro" id="IPR042070">
    <property type="entry name" value="PucR_C-HTH_sf"/>
</dbReference>
<keyword evidence="6" id="KW-1185">Reference proteome</keyword>
<dbReference type="Pfam" id="PF14361">
    <property type="entry name" value="RsbRD_N"/>
    <property type="match status" value="1"/>
</dbReference>
<evidence type="ECO:0000259" key="2">
    <source>
        <dbReference type="Pfam" id="PF13556"/>
    </source>
</evidence>
<dbReference type="InterPro" id="IPR051448">
    <property type="entry name" value="CdaR-like_regulators"/>
</dbReference>
<comment type="caution">
    <text evidence="5">The sequence shown here is derived from an EMBL/GenBank/DDBJ whole genome shotgun (WGS) entry which is preliminary data.</text>
</comment>
<reference evidence="6" key="1">
    <citation type="journal article" date="2019" name="Int. J. Syst. Evol. Microbiol.">
        <title>The Global Catalogue of Microorganisms (GCM) 10K type strain sequencing project: providing services to taxonomists for standard genome sequencing and annotation.</title>
        <authorList>
            <consortium name="The Broad Institute Genomics Platform"/>
            <consortium name="The Broad Institute Genome Sequencing Center for Infectious Disease"/>
            <person name="Wu L."/>
            <person name="Ma J."/>
        </authorList>
    </citation>
    <scope>NUCLEOTIDE SEQUENCE [LARGE SCALE GENOMIC DNA]</scope>
    <source>
        <strain evidence="6">CCUG 53903</strain>
    </source>
</reference>
<protein>
    <submittedName>
        <fullName evidence="5">PucR family transcriptional regulator</fullName>
    </submittedName>
</protein>
<dbReference type="InterPro" id="IPR025751">
    <property type="entry name" value="RsbRD_N_dom"/>
</dbReference>
<dbReference type="InterPro" id="IPR016032">
    <property type="entry name" value="Sig_transdc_resp-reg_C-effctor"/>
</dbReference>
<gene>
    <name evidence="5" type="ORF">ACFPZ3_58805</name>
</gene>
<evidence type="ECO:0000313" key="5">
    <source>
        <dbReference type="EMBL" id="MFC5833759.1"/>
    </source>
</evidence>
<dbReference type="Pfam" id="PF13556">
    <property type="entry name" value="HTH_30"/>
    <property type="match status" value="1"/>
</dbReference>
<dbReference type="Pfam" id="PF17853">
    <property type="entry name" value="GGDEF_2"/>
    <property type="match status" value="1"/>
</dbReference>
<evidence type="ECO:0000313" key="6">
    <source>
        <dbReference type="Proteomes" id="UP001596058"/>
    </source>
</evidence>
<organism evidence="5 6">
    <name type="scientific">Nonomuraea insulae</name>
    <dbReference type="NCBI Taxonomy" id="1616787"/>
    <lineage>
        <taxon>Bacteria</taxon>
        <taxon>Bacillati</taxon>
        <taxon>Actinomycetota</taxon>
        <taxon>Actinomycetes</taxon>
        <taxon>Streptosporangiales</taxon>
        <taxon>Streptosporangiaceae</taxon>
        <taxon>Nonomuraea</taxon>
    </lineage>
</organism>
<dbReference type="PANTHER" id="PTHR33744">
    <property type="entry name" value="CARBOHYDRATE DIACID REGULATOR"/>
    <property type="match status" value="1"/>
</dbReference>
<evidence type="ECO:0000259" key="3">
    <source>
        <dbReference type="Pfam" id="PF14361"/>
    </source>
</evidence>
<comment type="similarity">
    <text evidence="1">Belongs to the CdaR family.</text>
</comment>
<feature type="domain" description="PucR C-terminal helix-turn-helix" evidence="2">
    <location>
        <begin position="329"/>
        <end position="386"/>
    </location>
</feature>
<proteinExistence type="inferred from homology"/>
<evidence type="ECO:0000256" key="1">
    <source>
        <dbReference type="ARBA" id="ARBA00006754"/>
    </source>
</evidence>
<accession>A0ABW1D8P9</accession>
<dbReference type="InterPro" id="IPR041522">
    <property type="entry name" value="CdaR_GGDEF"/>
</dbReference>
<dbReference type="InterPro" id="IPR025736">
    <property type="entry name" value="PucR_C-HTH_dom"/>
</dbReference>
<dbReference type="Gene3D" id="1.10.10.2840">
    <property type="entry name" value="PucR C-terminal helix-turn-helix domain"/>
    <property type="match status" value="1"/>
</dbReference>
<dbReference type="PANTHER" id="PTHR33744:SF7">
    <property type="entry name" value="PUCR FAMILY TRANSCRIPTIONAL REGULATOR"/>
    <property type="match status" value="1"/>
</dbReference>
<dbReference type="EMBL" id="JBHSPA010000097">
    <property type="protein sequence ID" value="MFC5833759.1"/>
    <property type="molecule type" value="Genomic_DNA"/>
</dbReference>
<name>A0ABW1D8P9_9ACTN</name>
<dbReference type="RefSeq" id="WP_379523178.1">
    <property type="nucleotide sequence ID" value="NZ_JBHSPA010000097.1"/>
</dbReference>
<dbReference type="SUPFAM" id="SSF46894">
    <property type="entry name" value="C-terminal effector domain of the bipartite response regulators"/>
    <property type="match status" value="1"/>
</dbReference>